<dbReference type="GO" id="GO:0005634">
    <property type="term" value="C:nucleus"/>
    <property type="evidence" value="ECO:0007669"/>
    <property type="project" value="InterPro"/>
</dbReference>
<dbReference type="Proteomes" id="UP000187283">
    <property type="component" value="Unassembled WGS sequence"/>
</dbReference>
<sequence>MHQVKNDIIDITKNGTNNKKDIFETNTSLIPNNNSNSNNEKKASKDGNLISTEKSKSSSNAKKIRAEKTSTRKECGCKALEHPLYSNCVSCGRIFCEIEGSGPCFFCSKPIKSLKEQYIIIIKEILLKEMGERKNHDFTANKIYELLRLNLVKPVEKKQKKQISKPSNTKNTKFAPSMYSSKAGGSLYAKSGNWGSHSEAVLEDKNNHSRSASYDDIPEKFQFLDQEEAKSYKNVIKSSLLDLSIDSEKIFEMVSCLFDAVNRSQRLLLLDINTTQTSKLIDEISDFDINLVDQWLSKEEKAEREAAFKAKQDLINEYEERRSKGIRVLKLDIDRNTVSYENESVDLLLKLNTPAKSSTQRKTSEFNSLGVNNESDKDPYSSDIEARKLKNNSLKFVIPSKAKSKPTQSHSKAKVKSLRGLAKKTASAK</sequence>
<feature type="region of interest" description="Disordered" evidence="1">
    <location>
        <begin position="24"/>
        <end position="65"/>
    </location>
</feature>
<dbReference type="EMBL" id="LSSN01002834">
    <property type="protein sequence ID" value="OMJ14960.1"/>
    <property type="molecule type" value="Genomic_DNA"/>
</dbReference>
<dbReference type="STRING" id="133412.A0A1R1XK25"/>
<dbReference type="InterPro" id="IPR039128">
    <property type="entry name" value="TRIP4-like"/>
</dbReference>
<feature type="compositionally biased region" description="Polar residues" evidence="1">
    <location>
        <begin position="49"/>
        <end position="61"/>
    </location>
</feature>
<dbReference type="GO" id="GO:0008270">
    <property type="term" value="F:zinc ion binding"/>
    <property type="evidence" value="ECO:0007669"/>
    <property type="project" value="InterPro"/>
</dbReference>
<organism evidence="3 4">
    <name type="scientific">Smittium culicis</name>
    <dbReference type="NCBI Taxonomy" id="133412"/>
    <lineage>
        <taxon>Eukaryota</taxon>
        <taxon>Fungi</taxon>
        <taxon>Fungi incertae sedis</taxon>
        <taxon>Zoopagomycota</taxon>
        <taxon>Kickxellomycotina</taxon>
        <taxon>Harpellomycetes</taxon>
        <taxon>Harpellales</taxon>
        <taxon>Legeriomycetaceae</taxon>
        <taxon>Smittium</taxon>
    </lineage>
</organism>
<dbReference type="GO" id="GO:0045893">
    <property type="term" value="P:positive regulation of DNA-templated transcription"/>
    <property type="evidence" value="ECO:0007669"/>
    <property type="project" value="TreeGrafter"/>
</dbReference>
<feature type="domain" description="TRIP4/RQT4 C2HC5-type zinc finger" evidence="2">
    <location>
        <begin position="72"/>
        <end position="118"/>
    </location>
</feature>
<feature type="compositionally biased region" description="Polar residues" evidence="1">
    <location>
        <begin position="359"/>
        <end position="373"/>
    </location>
</feature>
<proteinExistence type="predicted"/>
<keyword evidence="4" id="KW-1185">Reference proteome</keyword>
<comment type="caution">
    <text evidence="3">The sequence shown here is derived from an EMBL/GenBank/DDBJ whole genome shotgun (WGS) entry which is preliminary data.</text>
</comment>
<protein>
    <recommendedName>
        <fullName evidence="2">TRIP4/RQT4 C2HC5-type zinc finger domain-containing protein</fullName>
    </recommendedName>
</protein>
<evidence type="ECO:0000313" key="4">
    <source>
        <dbReference type="Proteomes" id="UP000187283"/>
    </source>
</evidence>
<evidence type="ECO:0000256" key="1">
    <source>
        <dbReference type="SAM" id="MobiDB-lite"/>
    </source>
</evidence>
<dbReference type="InterPro" id="IPR009349">
    <property type="entry name" value="TRIP4/RQT4_C2HC5_Znf"/>
</dbReference>
<feature type="region of interest" description="Disordered" evidence="1">
    <location>
        <begin position="359"/>
        <end position="382"/>
    </location>
</feature>
<dbReference type="PANTHER" id="PTHR12963:SF4">
    <property type="entry name" value="ACTIVATING SIGNAL COINTEGRATOR 1"/>
    <property type="match status" value="1"/>
</dbReference>
<dbReference type="GO" id="GO:0072344">
    <property type="term" value="P:rescue of stalled ribosome"/>
    <property type="evidence" value="ECO:0007669"/>
    <property type="project" value="InterPro"/>
</dbReference>
<accession>A0A1R1XK25</accession>
<reference evidence="3 4" key="1">
    <citation type="submission" date="2017-01" db="EMBL/GenBank/DDBJ databases">
        <authorList>
            <person name="Mah S.A."/>
            <person name="Swanson W.J."/>
            <person name="Moy G.W."/>
            <person name="Vacquier V.D."/>
        </authorList>
    </citation>
    <scope>NUCLEOTIDE SEQUENCE [LARGE SCALE GENOMIC DNA]</scope>
    <source>
        <strain evidence="3 4">GSMNP</strain>
    </source>
</reference>
<dbReference type="OrthoDB" id="338816at2759"/>
<dbReference type="PANTHER" id="PTHR12963">
    <property type="entry name" value="THYROID RECEPTOR INTERACTING PROTEIN RELATED"/>
    <property type="match status" value="1"/>
</dbReference>
<dbReference type="Pfam" id="PF06221">
    <property type="entry name" value="zf-C2HC5"/>
    <property type="match status" value="1"/>
</dbReference>
<dbReference type="GO" id="GO:0180022">
    <property type="term" value="C:RQC-trigger complex"/>
    <property type="evidence" value="ECO:0007669"/>
    <property type="project" value="InterPro"/>
</dbReference>
<dbReference type="AlphaFoldDB" id="A0A1R1XK25"/>
<evidence type="ECO:0000313" key="3">
    <source>
        <dbReference type="EMBL" id="OMJ14960.1"/>
    </source>
</evidence>
<evidence type="ECO:0000259" key="2">
    <source>
        <dbReference type="Pfam" id="PF06221"/>
    </source>
</evidence>
<feature type="region of interest" description="Disordered" evidence="1">
    <location>
        <begin position="397"/>
        <end position="429"/>
    </location>
</feature>
<name>A0A1R1XK25_9FUNG</name>
<gene>
    <name evidence="3" type="ORF">AYI70_g7576</name>
</gene>